<evidence type="ECO:0000259" key="2">
    <source>
        <dbReference type="Pfam" id="PF14361"/>
    </source>
</evidence>
<dbReference type="InterPro" id="IPR025751">
    <property type="entry name" value="RsbRD_N_dom"/>
</dbReference>
<keyword evidence="4" id="KW-1185">Reference proteome</keyword>
<comment type="caution">
    <text evidence="3">The sequence shown here is derived from an EMBL/GenBank/DDBJ whole genome shotgun (WGS) entry which is preliminary data.</text>
</comment>
<gene>
    <name evidence="3" type="ORF">AABD04_17115</name>
</gene>
<evidence type="ECO:0000259" key="1">
    <source>
        <dbReference type="Pfam" id="PF13556"/>
    </source>
</evidence>
<dbReference type="PANTHER" id="PTHR33744:SF1">
    <property type="entry name" value="DNA-BINDING TRANSCRIPTIONAL ACTIVATOR ADER"/>
    <property type="match status" value="1"/>
</dbReference>
<feature type="domain" description="PucR C-terminal helix-turn-helix" evidence="1">
    <location>
        <begin position="340"/>
        <end position="395"/>
    </location>
</feature>
<dbReference type="EMBL" id="JBBPCN010000001">
    <property type="protein sequence ID" value="MEK8072567.1"/>
    <property type="molecule type" value="Genomic_DNA"/>
</dbReference>
<accession>A0ABU9D1F3</accession>
<name>A0ABU9D1F3_9NOCA</name>
<reference evidence="3 4" key="1">
    <citation type="submission" date="2024-03" db="EMBL/GenBank/DDBJ databases">
        <title>Rhodococcus navarretei sp. nov. and Pseudarthrobacter quantumdoti sp. nov., two new species with the ability to biosynthesize Quantum Dots isolated from soil samples at Union Glacier, Antarctica.</title>
        <authorList>
            <person name="Vargas M."/>
        </authorList>
    </citation>
    <scope>NUCLEOTIDE SEQUENCE [LARGE SCALE GENOMIC DNA]</scope>
    <source>
        <strain evidence="3 4">EXRC-4A-4</strain>
    </source>
</reference>
<dbReference type="Pfam" id="PF14361">
    <property type="entry name" value="RsbRD_N"/>
    <property type="match status" value="1"/>
</dbReference>
<dbReference type="InterPro" id="IPR025736">
    <property type="entry name" value="PucR_C-HTH_dom"/>
</dbReference>
<evidence type="ECO:0000313" key="4">
    <source>
        <dbReference type="Proteomes" id="UP001456513"/>
    </source>
</evidence>
<proteinExistence type="predicted"/>
<dbReference type="Pfam" id="PF13556">
    <property type="entry name" value="HTH_30"/>
    <property type="match status" value="1"/>
</dbReference>
<protein>
    <submittedName>
        <fullName evidence="3">Helix-turn-helix domain-containing protein</fullName>
    </submittedName>
</protein>
<dbReference type="Gene3D" id="1.10.10.2840">
    <property type="entry name" value="PucR C-terminal helix-turn-helix domain"/>
    <property type="match status" value="1"/>
</dbReference>
<feature type="domain" description="RsbT co-antagonist protein RsbRD N-terminal" evidence="2">
    <location>
        <begin position="18"/>
        <end position="156"/>
    </location>
</feature>
<sequence length="400" mass="43288">MYTARAAVVAEIEGELVAVVASAVQAVRDAIPVYRNLHGPQLADVEAIAYWSLRRLMTLWAGGDSTIDERDHSRFRAIGAARAADGRPLADVLRAYRVASSVFVRHVTTEYLDALEPPDIAELSLGVLDAIDAISEEIIGAYIVAREQLTSNRAQAHALLLDDLVAGRQNSPGALADRVRELDLELPTHPNVLVVEPMDAGRSLTDDTVESLVLALGLTPPDRTAQSTRRSHLCTRRDQRAILLLPNAIERTEVEAACNEMMLRGCLVVRSTIVGVGGAWRLASEALDTAPDHAFDDRAVLDSGDGQLLALLTARTTADTSEVVRTVLGSLTESANKHILEGLSAFIATGTATAAAAQLHVHPQTLRYRLRRAQELTGRDPRSAWHRLALDTAIQLRQLG</sequence>
<dbReference type="RefSeq" id="WP_341441912.1">
    <property type="nucleotide sequence ID" value="NZ_JBBPCN010000001.1"/>
</dbReference>
<evidence type="ECO:0000313" key="3">
    <source>
        <dbReference type="EMBL" id="MEK8072567.1"/>
    </source>
</evidence>
<dbReference type="PANTHER" id="PTHR33744">
    <property type="entry name" value="CARBOHYDRATE DIACID REGULATOR"/>
    <property type="match status" value="1"/>
</dbReference>
<dbReference type="Proteomes" id="UP001456513">
    <property type="component" value="Unassembled WGS sequence"/>
</dbReference>
<dbReference type="InterPro" id="IPR051448">
    <property type="entry name" value="CdaR-like_regulators"/>
</dbReference>
<organism evidence="3 4">
    <name type="scientific">Rhodococcus navarretei</name>
    <dbReference type="NCBI Taxonomy" id="3128981"/>
    <lineage>
        <taxon>Bacteria</taxon>
        <taxon>Bacillati</taxon>
        <taxon>Actinomycetota</taxon>
        <taxon>Actinomycetes</taxon>
        <taxon>Mycobacteriales</taxon>
        <taxon>Nocardiaceae</taxon>
        <taxon>Rhodococcus</taxon>
    </lineage>
</organism>
<dbReference type="InterPro" id="IPR042070">
    <property type="entry name" value="PucR_C-HTH_sf"/>
</dbReference>